<dbReference type="InterPro" id="IPR029058">
    <property type="entry name" value="AB_hydrolase_fold"/>
</dbReference>
<dbReference type="GO" id="GO:0006508">
    <property type="term" value="P:proteolysis"/>
    <property type="evidence" value="ECO:0007669"/>
    <property type="project" value="InterPro"/>
</dbReference>
<dbReference type="SUPFAM" id="SSF82171">
    <property type="entry name" value="DPP6 N-terminal domain-like"/>
    <property type="match status" value="1"/>
</dbReference>
<dbReference type="InterPro" id="IPR001375">
    <property type="entry name" value="Peptidase_S9_cat"/>
</dbReference>
<dbReference type="AlphaFoldDB" id="A0A1D2QTF9"/>
<evidence type="ECO:0000313" key="2">
    <source>
        <dbReference type="EMBL" id="ODS24858.1"/>
    </source>
</evidence>
<dbReference type="EMBL" id="MDLC01000003">
    <property type="protein sequence ID" value="ODS24858.1"/>
    <property type="molecule type" value="Genomic_DNA"/>
</dbReference>
<dbReference type="STRING" id="62101.AB835_00920"/>
<dbReference type="Gene3D" id="2.120.10.30">
    <property type="entry name" value="TolB, C-terminal domain"/>
    <property type="match status" value="1"/>
</dbReference>
<dbReference type="Pfam" id="PF00326">
    <property type="entry name" value="Peptidase_S9"/>
    <property type="match status" value="1"/>
</dbReference>
<dbReference type="PANTHER" id="PTHR43056:SF5">
    <property type="entry name" value="PEPTIDASE S9 PROLYL OLIGOPEPTIDASE CATALYTIC DOMAIN-CONTAINING PROTEIN"/>
    <property type="match status" value="1"/>
</dbReference>
<dbReference type="Proteomes" id="UP000242502">
    <property type="component" value="Unassembled WGS sequence"/>
</dbReference>
<dbReference type="PANTHER" id="PTHR43056">
    <property type="entry name" value="PEPTIDASE S9 PROLYL OLIGOPEPTIDASE"/>
    <property type="match status" value="1"/>
</dbReference>
<feature type="domain" description="Peptidase S9 prolyl oligopeptidase catalytic" evidence="1">
    <location>
        <begin position="469"/>
        <end position="675"/>
    </location>
</feature>
<comment type="caution">
    <text evidence="2">The sequence shown here is derived from an EMBL/GenBank/DDBJ whole genome shotgun (WGS) entry which is preliminary data.</text>
</comment>
<reference evidence="2 3" key="1">
    <citation type="journal article" date="2016" name="Appl. Environ. Microbiol.">
        <title>Lack of Overt Genome Reduction in the Bryostatin-Producing Bryozoan Symbiont "Candidatus Endobugula sertula".</title>
        <authorList>
            <person name="Miller I.J."/>
            <person name="Vanee N."/>
            <person name="Fong S.S."/>
            <person name="Lim-Fong G.E."/>
            <person name="Kwan J.C."/>
        </authorList>
    </citation>
    <scope>NUCLEOTIDE SEQUENCE [LARGE SCALE GENOMIC DNA]</scope>
    <source>
        <strain evidence="2">AB1-4</strain>
    </source>
</reference>
<dbReference type="GO" id="GO:0008236">
    <property type="term" value="F:serine-type peptidase activity"/>
    <property type="evidence" value="ECO:0007669"/>
    <property type="project" value="InterPro"/>
</dbReference>
<sequence length="702" mass="79386">MLEVALKWQGLLIPSKTPYSLNLLFINKVFYDKNMSKSSLPYGGWPSLIDSELLSTNSIRLGEPQLDQGHCYWLEQRPEEKGRSVVVCQVMNAEGEKIRQYDVTPEDINVRTKAHEYGGGSYCVDQGVLYFVNADDQRVYSMPVTPYSSKGDNQPTELSPEGNYHYADFFLDHPRQQLLCVCERLRENTEPESSIISLRLDGSSTIGFNVLVFGNDFYSNPSVSPDGTKVAWLTWNHPNMPWDESECWLADFNSTGMLHKHRKVAGTHESIFQPQWSPTGDLLFISDRNNWWNIYSYNTYNKYTEHLLDMPAEFATPQWVFGMSTYGFLNSYTLFCTFTEAGQWHLGTIDLMTQSFKRLELPFSYIEGIACQDDDDTAVFIGATESSPTELIRWKQDHWQSIASSSTLALDKDNLSHPKAICFPNSRQQTVHGLFYAPTHVEFEGPTEEKPPLIVMSHGGPTGATHSALSLKIQYWTNRGFAVFDINYSGSTGYGRAYRHRLYSQWGLLDVDDLCCAAEFCIEKQWVDKEKIAIRGSSAGGYSVLATLTFRDTFKAGASLYGIGDLSSLAEDTHKFESCYLNQLVGEYPKDKAVYQQRSPLFHTDQLNCPVIFLQGLEDKVVPPHQAESMVASLKQKNIPVAYVTLAQEGHGFRQAKNIGYAIDVEYAFYVDIFKLNTKQILPKVPFVSHAGNIHRHNTGSA</sequence>
<dbReference type="SUPFAM" id="SSF53474">
    <property type="entry name" value="alpha/beta-Hydrolases"/>
    <property type="match status" value="1"/>
</dbReference>
<dbReference type="Gene3D" id="3.40.50.1820">
    <property type="entry name" value="alpha/beta hydrolase"/>
    <property type="match status" value="1"/>
</dbReference>
<evidence type="ECO:0000313" key="3">
    <source>
        <dbReference type="Proteomes" id="UP000242502"/>
    </source>
</evidence>
<gene>
    <name evidence="2" type="ORF">AB835_00920</name>
</gene>
<accession>A0A1D2QTF9</accession>
<organism evidence="2 3">
    <name type="scientific">Candidatus Endobugula sertula</name>
    <name type="common">Bugula neritina bacterial symbiont</name>
    <dbReference type="NCBI Taxonomy" id="62101"/>
    <lineage>
        <taxon>Bacteria</taxon>
        <taxon>Pseudomonadati</taxon>
        <taxon>Pseudomonadota</taxon>
        <taxon>Gammaproteobacteria</taxon>
        <taxon>Cellvibrionales</taxon>
        <taxon>Cellvibrionaceae</taxon>
        <taxon>Candidatus Endobugula</taxon>
    </lineage>
</organism>
<dbReference type="InterPro" id="IPR050585">
    <property type="entry name" value="Xaa-Pro_dipeptidyl-ppase/CocE"/>
</dbReference>
<protein>
    <recommendedName>
        <fullName evidence="1">Peptidase S9 prolyl oligopeptidase catalytic domain-containing protein</fullName>
    </recommendedName>
</protein>
<proteinExistence type="predicted"/>
<name>A0A1D2QTF9_9GAMM</name>
<dbReference type="InterPro" id="IPR011042">
    <property type="entry name" value="6-blade_b-propeller_TolB-like"/>
</dbReference>
<evidence type="ECO:0000259" key="1">
    <source>
        <dbReference type="Pfam" id="PF00326"/>
    </source>
</evidence>